<sequence length="381" mass="42219">MNVLVLEDDELVAELLETVIASAYPGATVEQFRTVEDAIAGANGQTFELVITDWNLPDGSGLELVRHLRERDKDLPIVMVSGRSDRESVLKAAHYGISGYITKPFSVEMVHERLAALIEPGPVAENELNLQTMLEESLEHVIQLPGEQDPAEIMELIARADELSPANLAERWREQPALVTRLLDVANGSSFRRTGKPVETVKDAINLMGVPMALNQALAMSLDVGRKIQSPELAKLASEYQEQALKVGREAQRIALSMKKRPEMFQKAGLLSRVGELAVISVINQFVGKGGKLEEDQAEQCLQEWAQAYGNRLKVQWRLSLDLRELIGAVHFLQKDAVRNDRLIMRAAALIAEGRQDDETCQSLLERLGVNVTSKTEPAEE</sequence>
<dbReference type="Pfam" id="PF00072">
    <property type="entry name" value="Response_reg"/>
    <property type="match status" value="1"/>
</dbReference>
<feature type="domain" description="HDOD" evidence="5">
    <location>
        <begin position="143"/>
        <end position="333"/>
    </location>
</feature>
<keyword evidence="2" id="KW-0902">Two-component regulatory system</keyword>
<organism evidence="6 7">
    <name type="scientific">Marinobacter persicus</name>
    <dbReference type="NCBI Taxonomy" id="930118"/>
    <lineage>
        <taxon>Bacteria</taxon>
        <taxon>Pseudomonadati</taxon>
        <taxon>Pseudomonadota</taxon>
        <taxon>Gammaproteobacteria</taxon>
        <taxon>Pseudomonadales</taxon>
        <taxon>Marinobacteraceae</taxon>
        <taxon>Marinobacter</taxon>
    </lineage>
</organism>
<evidence type="ECO:0000256" key="1">
    <source>
        <dbReference type="ARBA" id="ARBA00022553"/>
    </source>
</evidence>
<gene>
    <name evidence="6" type="ORF">SAMN05216429_1026</name>
</gene>
<dbReference type="SUPFAM" id="SSF109604">
    <property type="entry name" value="HD-domain/PDEase-like"/>
    <property type="match status" value="1"/>
</dbReference>
<name>A0A1I3QGP4_9GAMM</name>
<dbReference type="InterPro" id="IPR050595">
    <property type="entry name" value="Bact_response_regulator"/>
</dbReference>
<dbReference type="SMART" id="SM00448">
    <property type="entry name" value="REC"/>
    <property type="match status" value="1"/>
</dbReference>
<dbReference type="InterPro" id="IPR013976">
    <property type="entry name" value="HDOD"/>
</dbReference>
<feature type="domain" description="Response regulatory" evidence="4">
    <location>
        <begin position="2"/>
        <end position="118"/>
    </location>
</feature>
<dbReference type="SUPFAM" id="SSF52172">
    <property type="entry name" value="CheY-like"/>
    <property type="match status" value="1"/>
</dbReference>
<dbReference type="GO" id="GO:0000160">
    <property type="term" value="P:phosphorelay signal transduction system"/>
    <property type="evidence" value="ECO:0007669"/>
    <property type="project" value="UniProtKB-KW"/>
</dbReference>
<feature type="modified residue" description="4-aspartylphosphate" evidence="3">
    <location>
        <position position="53"/>
    </location>
</feature>
<protein>
    <submittedName>
        <fullName evidence="6">HDOD domain-containing protein</fullName>
    </submittedName>
</protein>
<dbReference type="PANTHER" id="PTHR44591:SF14">
    <property type="entry name" value="PROTEIN PILG"/>
    <property type="match status" value="1"/>
</dbReference>
<dbReference type="EMBL" id="FOSC01000002">
    <property type="protein sequence ID" value="SFJ33293.1"/>
    <property type="molecule type" value="Genomic_DNA"/>
</dbReference>
<accession>A0A1I3QGP4</accession>
<proteinExistence type="predicted"/>
<dbReference type="OrthoDB" id="2085719at2"/>
<evidence type="ECO:0000256" key="3">
    <source>
        <dbReference type="PROSITE-ProRule" id="PRU00169"/>
    </source>
</evidence>
<dbReference type="PROSITE" id="PS51833">
    <property type="entry name" value="HDOD"/>
    <property type="match status" value="1"/>
</dbReference>
<dbReference type="InterPro" id="IPR011006">
    <property type="entry name" value="CheY-like_superfamily"/>
</dbReference>
<dbReference type="RefSeq" id="WP_091700991.1">
    <property type="nucleotide sequence ID" value="NZ_BMYN01000002.1"/>
</dbReference>
<evidence type="ECO:0000256" key="2">
    <source>
        <dbReference type="ARBA" id="ARBA00023012"/>
    </source>
</evidence>
<dbReference type="Pfam" id="PF08668">
    <property type="entry name" value="HDOD"/>
    <property type="match status" value="1"/>
</dbReference>
<keyword evidence="7" id="KW-1185">Reference proteome</keyword>
<evidence type="ECO:0000259" key="4">
    <source>
        <dbReference type="PROSITE" id="PS50110"/>
    </source>
</evidence>
<dbReference type="InterPro" id="IPR001789">
    <property type="entry name" value="Sig_transdc_resp-reg_receiver"/>
</dbReference>
<evidence type="ECO:0000313" key="7">
    <source>
        <dbReference type="Proteomes" id="UP000199445"/>
    </source>
</evidence>
<evidence type="ECO:0000313" key="6">
    <source>
        <dbReference type="EMBL" id="SFJ33293.1"/>
    </source>
</evidence>
<keyword evidence="1 3" id="KW-0597">Phosphoprotein</keyword>
<reference evidence="6 7" key="1">
    <citation type="submission" date="2016-10" db="EMBL/GenBank/DDBJ databases">
        <authorList>
            <person name="de Groot N.N."/>
        </authorList>
    </citation>
    <scope>NUCLEOTIDE SEQUENCE [LARGE SCALE GENOMIC DNA]</scope>
    <source>
        <strain evidence="6 7">IBRC-M 10445</strain>
    </source>
</reference>
<evidence type="ECO:0000259" key="5">
    <source>
        <dbReference type="PROSITE" id="PS51833"/>
    </source>
</evidence>
<dbReference type="Gene3D" id="3.40.50.2300">
    <property type="match status" value="1"/>
</dbReference>
<dbReference type="PANTHER" id="PTHR44591">
    <property type="entry name" value="STRESS RESPONSE REGULATOR PROTEIN 1"/>
    <property type="match status" value="1"/>
</dbReference>
<dbReference type="CDD" id="cd00156">
    <property type="entry name" value="REC"/>
    <property type="match status" value="1"/>
</dbReference>
<dbReference type="Proteomes" id="UP000199445">
    <property type="component" value="Unassembled WGS sequence"/>
</dbReference>
<dbReference type="PROSITE" id="PS50110">
    <property type="entry name" value="RESPONSE_REGULATORY"/>
    <property type="match status" value="1"/>
</dbReference>
<dbReference type="Gene3D" id="1.10.3210.10">
    <property type="entry name" value="Hypothetical protein af1432"/>
    <property type="match status" value="1"/>
</dbReference>
<dbReference type="AlphaFoldDB" id="A0A1I3QGP4"/>